<evidence type="ECO:0000256" key="4">
    <source>
        <dbReference type="ARBA" id="ARBA00022448"/>
    </source>
</evidence>
<evidence type="ECO:0000259" key="13">
    <source>
        <dbReference type="Pfam" id="PF04815"/>
    </source>
</evidence>
<comment type="similarity">
    <text evidence="3">Belongs to the SEC23/SEC24 family. SEC24 subfamily.</text>
</comment>
<dbReference type="Pfam" id="PF04815">
    <property type="entry name" value="Sec23_helical"/>
    <property type="match status" value="1"/>
</dbReference>
<sequence>MASENPNQATRPMRPVQPPMHVSASVKPPTSGGPQEQPDSNSFTPAPSSCSQYTVGQIHPGSRPILQGRGESVPPQPLFGAPQTATTVSSSSSKLTPLVGQIHPRFRPVLLGRGESMPPQPLSGAPQTATTMLSSCSQPTPLVGQIHPSFRPVMLGRGECMPPQSSSGAPQTATPERPRLPYFDKVPPQSLCSVPPTTFPVQPQPPFIVQVPPPWFSSVDQRFFKPSVRQPQSTDISSEKTLSRWSSLVSSCSSMLQKLKSSSPPMESTYNPLAPRQPNFSSFSGMEGCAFKHSEPTALPAPFFPYQAGFTSPRSTAPAPFPNMQNRYLPPLPIPAYPSSYSRNKIQQTDSLPPIGAAVDGMVEDFNALSVMSAPGSNNHGIDIGALPRPLEGDVEPTSLAELYPMNCKSRYLRLTTYAMPNSHDLASRWHFPLGAVICPLSEAPHEEAAIVQLLTTSILCCKICGAYMNPYITFMDGGRQWQCNMCASLNYVPETNGKRMDMAERPELINGSVEYIAAQDCTSQSKKPVYFFLIDVSQNANKSGMLGVIADIIRSCLDKLASFPGSQIGFITFDSKIHFYDMTSSFNQPHMLVVSDVEDVFLPSPSGLLVNLSKSRAQVDMFLDALPSMFQNTSEVESAFGPAVKAADMVMGEMGGKLLIFENTLPSLGAGRLLLRHHYHGADKEHEIRLPGAAFYFEMASELVKHRIAVDVFVFSDKYGDIASLGALSSCTGGQVYHYPNFTAEHDKEKLRYELGRDLMRETAWEALMCIRCGRGLRVASIHGNWMFGSTDGSSLPALDCDKAYTALFCLEETLQTPITYFQVSVAYTSSSGEKRVRVHTAAVPVVTELRQMYRHADTGAIISVYSRLAIEKTLCDKLEDARNFLQQPIVKALRDYQSFIPLQNRQGGQMFYPESLKYLPLYGLSLCKSEALQGGSDGHIDECCAQANAMMTLPVKRLLKLLYPSLIRIDGYLMNASPMVDEFKKTCKRLPLSAESLDSRGLYIYDDGFRFLICFGKTLSPEIATNLLGKGSAADFKKVSLFEQDNNMARKLLLILETLRKENPSDQLPYLVREMQQPAMHSFPGANLIEDPAVHGCGYAEWMLKIFQHIQ</sequence>
<proteinExistence type="inferred from homology"/>
<feature type="compositionally biased region" description="Polar residues" evidence="10">
    <location>
        <begin position="83"/>
        <end position="95"/>
    </location>
</feature>
<feature type="compositionally biased region" description="Polar residues" evidence="10">
    <location>
        <begin position="163"/>
        <end position="174"/>
    </location>
</feature>
<dbReference type="InterPro" id="IPR029006">
    <property type="entry name" value="ADF-H/Gelsolin-like_dom_sf"/>
</dbReference>
<evidence type="ECO:0000256" key="6">
    <source>
        <dbReference type="ARBA" id="ARBA00022892"/>
    </source>
</evidence>
<dbReference type="Pfam" id="PF08033">
    <property type="entry name" value="Sec23_BS"/>
    <property type="match status" value="1"/>
</dbReference>
<evidence type="ECO:0000256" key="9">
    <source>
        <dbReference type="ARBA" id="ARBA00023136"/>
    </source>
</evidence>
<feature type="compositionally biased region" description="Polar residues" evidence="10">
    <location>
        <begin position="125"/>
        <end position="137"/>
    </location>
</feature>
<dbReference type="GO" id="GO:0006886">
    <property type="term" value="P:intracellular protein transport"/>
    <property type="evidence" value="ECO:0007669"/>
    <property type="project" value="InterPro"/>
</dbReference>
<dbReference type="SUPFAM" id="SSF82754">
    <property type="entry name" value="C-terminal, gelsolin-like domain of Sec23/24"/>
    <property type="match status" value="1"/>
</dbReference>
<evidence type="ECO:0000256" key="5">
    <source>
        <dbReference type="ARBA" id="ARBA00022824"/>
    </source>
</evidence>
<feature type="domain" description="Zinc finger Sec23/Sec24-type" evidence="11">
    <location>
        <begin position="459"/>
        <end position="495"/>
    </location>
</feature>
<feature type="compositionally biased region" description="Polar residues" evidence="10">
    <location>
        <begin position="32"/>
        <end position="55"/>
    </location>
</feature>
<feature type="region of interest" description="Disordered" evidence="10">
    <location>
        <begin position="1"/>
        <end position="96"/>
    </location>
</feature>
<dbReference type="Pfam" id="PF04811">
    <property type="entry name" value="Sec23_trunk"/>
    <property type="match status" value="1"/>
</dbReference>
<dbReference type="PANTHER" id="PTHR13803:SF39">
    <property type="entry name" value="SECRETORY 24AB, ISOFORM A"/>
    <property type="match status" value="1"/>
</dbReference>
<keyword evidence="9" id="KW-0472">Membrane</keyword>
<dbReference type="EMBL" id="OX459118">
    <property type="protein sequence ID" value="CAI9088644.1"/>
    <property type="molecule type" value="Genomic_DNA"/>
</dbReference>
<protein>
    <submittedName>
        <fullName evidence="15">OLC1v1023039C4</fullName>
    </submittedName>
</protein>
<keyword evidence="5" id="KW-0256">Endoplasmic reticulum</keyword>
<dbReference type="InterPro" id="IPR012990">
    <property type="entry name" value="Beta-sandwich_Sec23_24"/>
</dbReference>
<evidence type="ECO:0000256" key="2">
    <source>
        <dbReference type="ARBA" id="ARBA00004586"/>
    </source>
</evidence>
<evidence type="ECO:0000259" key="11">
    <source>
        <dbReference type="Pfam" id="PF04810"/>
    </source>
</evidence>
<dbReference type="SUPFAM" id="SSF82919">
    <property type="entry name" value="Zn-finger domain of Sec23/24"/>
    <property type="match status" value="1"/>
</dbReference>
<dbReference type="InterPro" id="IPR006895">
    <property type="entry name" value="Znf_Sec23_Sec24"/>
</dbReference>
<keyword evidence="7" id="KW-0653">Protein transport</keyword>
<dbReference type="GO" id="GO:0005789">
    <property type="term" value="C:endoplasmic reticulum membrane"/>
    <property type="evidence" value="ECO:0007669"/>
    <property type="project" value="UniProtKB-SubCell"/>
</dbReference>
<evidence type="ECO:0000259" key="14">
    <source>
        <dbReference type="Pfam" id="PF08033"/>
    </source>
</evidence>
<dbReference type="GO" id="GO:0090110">
    <property type="term" value="P:COPII-coated vesicle cargo loading"/>
    <property type="evidence" value="ECO:0007669"/>
    <property type="project" value="TreeGrafter"/>
</dbReference>
<feature type="domain" description="Sec23/Sec24 helical" evidence="13">
    <location>
        <begin position="859"/>
        <end position="961"/>
    </location>
</feature>
<dbReference type="GO" id="GO:0000139">
    <property type="term" value="C:Golgi membrane"/>
    <property type="evidence" value="ECO:0007669"/>
    <property type="project" value="UniProtKB-SubCell"/>
</dbReference>
<keyword evidence="6" id="KW-0931">ER-Golgi transport</keyword>
<feature type="region of interest" description="Disordered" evidence="10">
    <location>
        <begin position="159"/>
        <end position="178"/>
    </location>
</feature>
<reference evidence="15" key="1">
    <citation type="submission" date="2023-03" db="EMBL/GenBank/DDBJ databases">
        <authorList>
            <person name="Julca I."/>
        </authorList>
    </citation>
    <scope>NUCLEOTIDE SEQUENCE</scope>
</reference>
<dbReference type="Proteomes" id="UP001161247">
    <property type="component" value="Chromosome 1"/>
</dbReference>
<dbReference type="GO" id="GO:0070971">
    <property type="term" value="C:endoplasmic reticulum exit site"/>
    <property type="evidence" value="ECO:0007669"/>
    <property type="project" value="TreeGrafter"/>
</dbReference>
<keyword evidence="8" id="KW-0333">Golgi apparatus</keyword>
<dbReference type="PANTHER" id="PTHR13803">
    <property type="entry name" value="SEC24-RELATED PROTEIN"/>
    <property type="match status" value="1"/>
</dbReference>
<dbReference type="SUPFAM" id="SSF81995">
    <property type="entry name" value="beta-sandwich domain of Sec23/24"/>
    <property type="match status" value="1"/>
</dbReference>
<dbReference type="Gene3D" id="1.20.120.730">
    <property type="entry name" value="Sec23/Sec24 helical domain"/>
    <property type="match status" value="1"/>
</dbReference>
<feature type="domain" description="Sec23/Sec24 trunk" evidence="12">
    <location>
        <begin position="527"/>
        <end position="759"/>
    </location>
</feature>
<evidence type="ECO:0000256" key="7">
    <source>
        <dbReference type="ARBA" id="ARBA00022927"/>
    </source>
</evidence>
<dbReference type="Pfam" id="PF04810">
    <property type="entry name" value="zf-Sec23_Sec24"/>
    <property type="match status" value="1"/>
</dbReference>
<dbReference type="InterPro" id="IPR006900">
    <property type="entry name" value="Sec23/24_helical_dom"/>
</dbReference>
<evidence type="ECO:0000313" key="16">
    <source>
        <dbReference type="Proteomes" id="UP001161247"/>
    </source>
</evidence>
<name>A0AAV1C1U2_OLDCO</name>
<evidence type="ECO:0000256" key="8">
    <source>
        <dbReference type="ARBA" id="ARBA00023034"/>
    </source>
</evidence>
<dbReference type="AlphaFoldDB" id="A0AAV1C1U2"/>
<dbReference type="SUPFAM" id="SSF53300">
    <property type="entry name" value="vWA-like"/>
    <property type="match status" value="1"/>
</dbReference>
<comment type="subcellular location">
    <subcellularLocation>
        <location evidence="2">Endoplasmic reticulum membrane</location>
    </subcellularLocation>
    <subcellularLocation>
        <location evidence="1">Golgi apparatus membrane</location>
    </subcellularLocation>
</comment>
<evidence type="ECO:0000256" key="1">
    <source>
        <dbReference type="ARBA" id="ARBA00004394"/>
    </source>
</evidence>
<dbReference type="SUPFAM" id="SSF81811">
    <property type="entry name" value="Helical domain of Sec23/24"/>
    <property type="match status" value="1"/>
</dbReference>
<dbReference type="GO" id="GO:0008270">
    <property type="term" value="F:zinc ion binding"/>
    <property type="evidence" value="ECO:0007669"/>
    <property type="project" value="InterPro"/>
</dbReference>
<evidence type="ECO:0000313" key="15">
    <source>
        <dbReference type="EMBL" id="CAI9088644.1"/>
    </source>
</evidence>
<keyword evidence="16" id="KW-1185">Reference proteome</keyword>
<dbReference type="InterPro" id="IPR036465">
    <property type="entry name" value="vWFA_dom_sf"/>
</dbReference>
<dbReference type="GO" id="GO:0000149">
    <property type="term" value="F:SNARE binding"/>
    <property type="evidence" value="ECO:0007669"/>
    <property type="project" value="TreeGrafter"/>
</dbReference>
<dbReference type="Gene3D" id="3.40.20.10">
    <property type="entry name" value="Severin"/>
    <property type="match status" value="1"/>
</dbReference>
<gene>
    <name evidence="15" type="ORF">OLC1_LOCUS1170</name>
</gene>
<dbReference type="InterPro" id="IPR050550">
    <property type="entry name" value="SEC23_SEC24_subfamily"/>
</dbReference>
<evidence type="ECO:0000256" key="10">
    <source>
        <dbReference type="SAM" id="MobiDB-lite"/>
    </source>
</evidence>
<feature type="region of interest" description="Disordered" evidence="10">
    <location>
        <begin position="118"/>
        <end position="137"/>
    </location>
</feature>
<dbReference type="Gene3D" id="2.60.40.1670">
    <property type="entry name" value="beta-sandwich domain of Sec23/24"/>
    <property type="match status" value="1"/>
</dbReference>
<dbReference type="Gene3D" id="2.30.30.380">
    <property type="entry name" value="Zn-finger domain of Sec23/24"/>
    <property type="match status" value="1"/>
</dbReference>
<dbReference type="InterPro" id="IPR036180">
    <property type="entry name" value="Gelsolin-like_dom_sf"/>
</dbReference>
<dbReference type="Gene3D" id="3.40.50.410">
    <property type="entry name" value="von Willebrand factor, type A domain"/>
    <property type="match status" value="1"/>
</dbReference>
<dbReference type="InterPro" id="IPR036175">
    <property type="entry name" value="Sec23/24_helical_dom_sf"/>
</dbReference>
<dbReference type="GO" id="GO:0030127">
    <property type="term" value="C:COPII vesicle coat"/>
    <property type="evidence" value="ECO:0007669"/>
    <property type="project" value="InterPro"/>
</dbReference>
<feature type="compositionally biased region" description="Polar residues" evidence="10">
    <location>
        <begin position="1"/>
        <end position="10"/>
    </location>
</feature>
<organism evidence="15 16">
    <name type="scientific">Oldenlandia corymbosa var. corymbosa</name>
    <dbReference type="NCBI Taxonomy" id="529605"/>
    <lineage>
        <taxon>Eukaryota</taxon>
        <taxon>Viridiplantae</taxon>
        <taxon>Streptophyta</taxon>
        <taxon>Embryophyta</taxon>
        <taxon>Tracheophyta</taxon>
        <taxon>Spermatophyta</taxon>
        <taxon>Magnoliopsida</taxon>
        <taxon>eudicotyledons</taxon>
        <taxon>Gunneridae</taxon>
        <taxon>Pentapetalae</taxon>
        <taxon>asterids</taxon>
        <taxon>lamiids</taxon>
        <taxon>Gentianales</taxon>
        <taxon>Rubiaceae</taxon>
        <taxon>Rubioideae</taxon>
        <taxon>Spermacoceae</taxon>
        <taxon>Hedyotis-Oldenlandia complex</taxon>
        <taxon>Oldenlandia</taxon>
    </lineage>
</organism>
<evidence type="ECO:0000256" key="3">
    <source>
        <dbReference type="ARBA" id="ARBA00008334"/>
    </source>
</evidence>
<accession>A0AAV1C1U2</accession>
<dbReference type="InterPro" id="IPR006896">
    <property type="entry name" value="Sec23/24_trunk_dom"/>
</dbReference>
<dbReference type="InterPro" id="IPR036174">
    <property type="entry name" value="Znf_Sec23_Sec24_sf"/>
</dbReference>
<feature type="domain" description="Sec23/Sec24 beta-sandwich" evidence="14">
    <location>
        <begin position="765"/>
        <end position="848"/>
    </location>
</feature>
<keyword evidence="4" id="KW-0813">Transport</keyword>
<evidence type="ECO:0000259" key="12">
    <source>
        <dbReference type="Pfam" id="PF04811"/>
    </source>
</evidence>